<proteinExistence type="predicted"/>
<protein>
    <submittedName>
        <fullName evidence="1">Uncharacterized protein</fullName>
    </submittedName>
</protein>
<reference evidence="1" key="1">
    <citation type="submission" date="2014-11" db="EMBL/GenBank/DDBJ databases">
        <authorList>
            <person name="Amaro Gonzalez C."/>
        </authorList>
    </citation>
    <scope>NUCLEOTIDE SEQUENCE</scope>
</reference>
<dbReference type="EMBL" id="GBXM01103486">
    <property type="protein sequence ID" value="JAH05091.1"/>
    <property type="molecule type" value="Transcribed_RNA"/>
</dbReference>
<reference evidence="1" key="2">
    <citation type="journal article" date="2015" name="Fish Shellfish Immunol.">
        <title>Early steps in the European eel (Anguilla anguilla)-Vibrio vulnificus interaction in the gills: Role of the RtxA13 toxin.</title>
        <authorList>
            <person name="Callol A."/>
            <person name="Pajuelo D."/>
            <person name="Ebbesson L."/>
            <person name="Teles M."/>
            <person name="MacKenzie S."/>
            <person name="Amaro C."/>
        </authorList>
    </citation>
    <scope>NUCLEOTIDE SEQUENCE</scope>
</reference>
<name>A0A0E9PKB4_ANGAN</name>
<sequence length="20" mass="2534">MTSMMHYPKMLFLHWRSVTH</sequence>
<evidence type="ECO:0000313" key="1">
    <source>
        <dbReference type="EMBL" id="JAH05091.1"/>
    </source>
</evidence>
<dbReference type="AlphaFoldDB" id="A0A0E9PKB4"/>
<accession>A0A0E9PKB4</accession>
<organism evidence="1">
    <name type="scientific">Anguilla anguilla</name>
    <name type="common">European freshwater eel</name>
    <name type="synonym">Muraena anguilla</name>
    <dbReference type="NCBI Taxonomy" id="7936"/>
    <lineage>
        <taxon>Eukaryota</taxon>
        <taxon>Metazoa</taxon>
        <taxon>Chordata</taxon>
        <taxon>Craniata</taxon>
        <taxon>Vertebrata</taxon>
        <taxon>Euteleostomi</taxon>
        <taxon>Actinopterygii</taxon>
        <taxon>Neopterygii</taxon>
        <taxon>Teleostei</taxon>
        <taxon>Anguilliformes</taxon>
        <taxon>Anguillidae</taxon>
        <taxon>Anguilla</taxon>
    </lineage>
</organism>